<dbReference type="SUPFAM" id="SSF48264">
    <property type="entry name" value="Cytochrome P450"/>
    <property type="match status" value="1"/>
</dbReference>
<keyword evidence="8" id="KW-1133">Transmembrane helix</keyword>
<comment type="caution">
    <text evidence="15">The sequence shown here is derived from an EMBL/GenBank/DDBJ whole genome shotgun (WGS) entry which is preliminary data.</text>
</comment>
<evidence type="ECO:0000256" key="3">
    <source>
        <dbReference type="ARBA" id="ARBA00005179"/>
    </source>
</evidence>
<evidence type="ECO:0000256" key="10">
    <source>
        <dbReference type="ARBA" id="ARBA00023004"/>
    </source>
</evidence>
<comment type="similarity">
    <text evidence="4">Belongs to the cytochrome P450 family.</text>
</comment>
<dbReference type="Pfam" id="PF00067">
    <property type="entry name" value="p450"/>
    <property type="match status" value="1"/>
</dbReference>
<comment type="pathway">
    <text evidence="3">Secondary metabolite biosynthesis.</text>
</comment>
<evidence type="ECO:0000256" key="11">
    <source>
        <dbReference type="ARBA" id="ARBA00023033"/>
    </source>
</evidence>
<comment type="subcellular location">
    <subcellularLocation>
        <location evidence="2">Membrane</location>
        <topology evidence="2">Single-pass membrane protein</topology>
    </subcellularLocation>
</comment>
<dbReference type="KEGG" id="mrr:Moror_5599"/>
<evidence type="ECO:0000313" key="16">
    <source>
        <dbReference type="Proteomes" id="UP000017559"/>
    </source>
</evidence>
<dbReference type="InterPro" id="IPR050364">
    <property type="entry name" value="Cytochrome_P450_fung"/>
</dbReference>
<sequence length="515" mass="58834">MMVSNATLFLSFALLSLYAWVIYHKNRKTYKLPPGPKGYPIIGSILQLDGDRPWHTFVQWGKTYGDIVHFRLLNQDFILLNSAKVAGDLLDRRAANYSQRPRLVVTEYMTGGMTLVLMNPGTMWRSMRRAAREALNVRASSRYYPIQMREGIRLAEDILDSPEKCRDHVHRFTSSEIASFLYNNPPMQNSEDPVISFLASYIDTVSETALPGKYLVNHFPILEHLPDFLSSWKQMSREVYQFHSERFLSFFLSVKEKLLQEKEVGPSFCAMLVETHERHGLDDHASAWLAAMLFIAGYETTASTLGWLMLAMVRYPEAQRKAQEELDNVIGRTRIPNLNDMENLPYLRAVVKEALRWRPPAPMSIFHASLKDDMYEGYFIPKNSCVIPNILAMNHDPATYGPNPEDFRPERFLNDDGTHKPPPLDTKNVGHYSYGFGRRICPGRHLASNALLTLAIVLWAMHLEPGKDAQGRNEALSTDDEAACILSRPPPYKISSKPRFAESPLILKLAKEEWP</sequence>
<dbReference type="PANTHER" id="PTHR46300">
    <property type="entry name" value="P450, PUTATIVE (EUROFUNG)-RELATED-RELATED"/>
    <property type="match status" value="1"/>
</dbReference>
<dbReference type="InterPro" id="IPR036396">
    <property type="entry name" value="Cyt_P450_sf"/>
</dbReference>
<evidence type="ECO:0000256" key="6">
    <source>
        <dbReference type="ARBA" id="ARBA00022692"/>
    </source>
</evidence>
<accession>V2Y8Y3</accession>
<dbReference type="GO" id="GO:0004497">
    <property type="term" value="F:monooxygenase activity"/>
    <property type="evidence" value="ECO:0007669"/>
    <property type="project" value="UniProtKB-KW"/>
</dbReference>
<dbReference type="Gene3D" id="1.10.630.10">
    <property type="entry name" value="Cytochrome P450"/>
    <property type="match status" value="1"/>
</dbReference>
<reference evidence="15 16" key="1">
    <citation type="journal article" date="2014" name="BMC Genomics">
        <title>Genome and secretome analysis of the hemibiotrophic fungal pathogen, Moniliophthora roreri, which causes frosty pod rot disease of cacao: mechanisms of the biotrophic and necrotrophic phases.</title>
        <authorList>
            <person name="Meinhardt L.W."/>
            <person name="Costa G.G.L."/>
            <person name="Thomazella D.P.T."/>
            <person name="Teixeira P.J.P.L."/>
            <person name="Carazzolle M.F."/>
            <person name="Schuster S.C."/>
            <person name="Carlson J.E."/>
            <person name="Guiltinan M.J."/>
            <person name="Mieczkowski P."/>
            <person name="Farmer A."/>
            <person name="Ramaraj T."/>
            <person name="Crozier J."/>
            <person name="Davis R.E."/>
            <person name="Shao J."/>
            <person name="Melnick R.L."/>
            <person name="Pereira G.A.G."/>
            <person name="Bailey B.A."/>
        </authorList>
    </citation>
    <scope>NUCLEOTIDE SEQUENCE [LARGE SCALE GENOMIC DNA]</scope>
    <source>
        <strain evidence="15 16">MCA 2997</strain>
    </source>
</reference>
<evidence type="ECO:0000256" key="14">
    <source>
        <dbReference type="PIRSR" id="PIRSR602401-1"/>
    </source>
</evidence>
<dbReference type="GO" id="GO:0016020">
    <property type="term" value="C:membrane"/>
    <property type="evidence" value="ECO:0007669"/>
    <property type="project" value="UniProtKB-SubCell"/>
</dbReference>
<protein>
    <submittedName>
        <fullName evidence="15">Cytochrome p450</fullName>
    </submittedName>
</protein>
<keyword evidence="13" id="KW-0325">Glycoprotein</keyword>
<organism evidence="15 16">
    <name type="scientific">Moniliophthora roreri (strain MCA 2997)</name>
    <name type="common">Cocoa frosty pod rot fungus</name>
    <name type="synonym">Crinipellis roreri</name>
    <dbReference type="NCBI Taxonomy" id="1381753"/>
    <lineage>
        <taxon>Eukaryota</taxon>
        <taxon>Fungi</taxon>
        <taxon>Dikarya</taxon>
        <taxon>Basidiomycota</taxon>
        <taxon>Agaricomycotina</taxon>
        <taxon>Agaricomycetes</taxon>
        <taxon>Agaricomycetidae</taxon>
        <taxon>Agaricales</taxon>
        <taxon>Marasmiineae</taxon>
        <taxon>Marasmiaceae</taxon>
        <taxon>Moniliophthora</taxon>
    </lineage>
</organism>
<keyword evidence="5 14" id="KW-0349">Heme</keyword>
<dbReference type="HOGENOM" id="CLU_001570_2_3_1"/>
<dbReference type="PRINTS" id="PR00463">
    <property type="entry name" value="EP450I"/>
</dbReference>
<evidence type="ECO:0000256" key="5">
    <source>
        <dbReference type="ARBA" id="ARBA00022617"/>
    </source>
</evidence>
<dbReference type="GO" id="GO:0016705">
    <property type="term" value="F:oxidoreductase activity, acting on paired donors, with incorporation or reduction of molecular oxygen"/>
    <property type="evidence" value="ECO:0007669"/>
    <property type="project" value="InterPro"/>
</dbReference>
<evidence type="ECO:0000256" key="4">
    <source>
        <dbReference type="ARBA" id="ARBA00010617"/>
    </source>
</evidence>
<evidence type="ECO:0000256" key="9">
    <source>
        <dbReference type="ARBA" id="ARBA00023002"/>
    </source>
</evidence>
<keyword evidence="10 14" id="KW-0408">Iron</keyword>
<dbReference type="PANTHER" id="PTHR46300:SF2">
    <property type="entry name" value="CYTOCHROME P450 MONOOXYGENASE ALNH-RELATED"/>
    <property type="match status" value="1"/>
</dbReference>
<proteinExistence type="inferred from homology"/>
<gene>
    <name evidence="15" type="ORF">Moror_5599</name>
</gene>
<feature type="binding site" description="axial binding residue" evidence="14">
    <location>
        <position position="441"/>
    </location>
    <ligand>
        <name>heme</name>
        <dbReference type="ChEBI" id="CHEBI:30413"/>
    </ligand>
    <ligandPart>
        <name>Fe</name>
        <dbReference type="ChEBI" id="CHEBI:18248"/>
    </ligandPart>
</feature>
<keyword evidence="7 14" id="KW-0479">Metal-binding</keyword>
<evidence type="ECO:0000256" key="8">
    <source>
        <dbReference type="ARBA" id="ARBA00022989"/>
    </source>
</evidence>
<dbReference type="GO" id="GO:0020037">
    <property type="term" value="F:heme binding"/>
    <property type="evidence" value="ECO:0007669"/>
    <property type="project" value="InterPro"/>
</dbReference>
<dbReference type="AlphaFoldDB" id="V2Y8Y3"/>
<dbReference type="OrthoDB" id="1055148at2759"/>
<evidence type="ECO:0000256" key="7">
    <source>
        <dbReference type="ARBA" id="ARBA00022723"/>
    </source>
</evidence>
<keyword evidence="12" id="KW-0472">Membrane</keyword>
<dbReference type="InterPro" id="IPR002401">
    <property type="entry name" value="Cyt_P450_E_grp-I"/>
</dbReference>
<keyword evidence="9" id="KW-0560">Oxidoreductase</keyword>
<comment type="cofactor">
    <cofactor evidence="1 14">
        <name>heme</name>
        <dbReference type="ChEBI" id="CHEBI:30413"/>
    </cofactor>
</comment>
<keyword evidence="16" id="KW-1185">Reference proteome</keyword>
<dbReference type="GO" id="GO:0005506">
    <property type="term" value="F:iron ion binding"/>
    <property type="evidence" value="ECO:0007669"/>
    <property type="project" value="InterPro"/>
</dbReference>
<evidence type="ECO:0000256" key="13">
    <source>
        <dbReference type="ARBA" id="ARBA00023180"/>
    </source>
</evidence>
<dbReference type="Proteomes" id="UP000017559">
    <property type="component" value="Unassembled WGS sequence"/>
</dbReference>
<evidence type="ECO:0000256" key="1">
    <source>
        <dbReference type="ARBA" id="ARBA00001971"/>
    </source>
</evidence>
<name>V2Y8Y3_MONRO</name>
<dbReference type="PRINTS" id="PR00385">
    <property type="entry name" value="P450"/>
</dbReference>
<evidence type="ECO:0000256" key="2">
    <source>
        <dbReference type="ARBA" id="ARBA00004167"/>
    </source>
</evidence>
<dbReference type="InterPro" id="IPR001128">
    <property type="entry name" value="Cyt_P450"/>
</dbReference>
<keyword evidence="11" id="KW-0503">Monooxygenase</keyword>
<evidence type="ECO:0000313" key="15">
    <source>
        <dbReference type="EMBL" id="ESK88114.1"/>
    </source>
</evidence>
<evidence type="ECO:0000256" key="12">
    <source>
        <dbReference type="ARBA" id="ARBA00023136"/>
    </source>
</evidence>
<dbReference type="EMBL" id="AWSO01000698">
    <property type="protein sequence ID" value="ESK88114.1"/>
    <property type="molecule type" value="Genomic_DNA"/>
</dbReference>
<dbReference type="CDD" id="cd11065">
    <property type="entry name" value="CYP64-like"/>
    <property type="match status" value="1"/>
</dbReference>
<keyword evidence="6" id="KW-0812">Transmembrane</keyword>